<dbReference type="EMBL" id="JBHSGW010000025">
    <property type="protein sequence ID" value="MFC4740205.1"/>
    <property type="molecule type" value="Genomic_DNA"/>
</dbReference>
<evidence type="ECO:0000313" key="6">
    <source>
        <dbReference type="EMBL" id="MFC4740205.1"/>
    </source>
</evidence>
<accession>A0ABV9P741</accession>
<gene>
    <name evidence="6" type="ORF">ACFO3U_09400</name>
</gene>
<sequence length="100" mass="11454">MKLKSILFASMTIVIFSCSPKVIPTTQNIEKEVKSEVVLTQNQIEGKAIFEANCAKCHKLYEPSSRTPEKWASVLKWMQPKARISDVEREKIYDYVTNGM</sequence>
<comment type="caution">
    <text evidence="6">The sequence shown here is derived from an EMBL/GenBank/DDBJ whole genome shotgun (WGS) entry which is preliminary data.</text>
</comment>
<keyword evidence="7" id="KW-1185">Reference proteome</keyword>
<evidence type="ECO:0000256" key="1">
    <source>
        <dbReference type="ARBA" id="ARBA00022617"/>
    </source>
</evidence>
<keyword evidence="3 4" id="KW-0408">Iron</keyword>
<dbReference type="Proteomes" id="UP001595885">
    <property type="component" value="Unassembled WGS sequence"/>
</dbReference>
<evidence type="ECO:0000256" key="4">
    <source>
        <dbReference type="PROSITE-ProRule" id="PRU00433"/>
    </source>
</evidence>
<proteinExistence type="predicted"/>
<name>A0ABV9P741_9FLAO</name>
<dbReference type="Gene3D" id="1.10.760.10">
    <property type="entry name" value="Cytochrome c-like domain"/>
    <property type="match status" value="1"/>
</dbReference>
<protein>
    <submittedName>
        <fullName evidence="6">C-type cytochrome</fullName>
    </submittedName>
</protein>
<evidence type="ECO:0000256" key="2">
    <source>
        <dbReference type="ARBA" id="ARBA00022723"/>
    </source>
</evidence>
<dbReference type="InterPro" id="IPR036909">
    <property type="entry name" value="Cyt_c-like_dom_sf"/>
</dbReference>
<dbReference type="PROSITE" id="PS51007">
    <property type="entry name" value="CYTC"/>
    <property type="match status" value="1"/>
</dbReference>
<keyword evidence="2 4" id="KW-0479">Metal-binding</keyword>
<feature type="domain" description="Cytochrome c" evidence="5">
    <location>
        <begin position="41"/>
        <end position="100"/>
    </location>
</feature>
<keyword evidence="1 4" id="KW-0349">Heme</keyword>
<evidence type="ECO:0000259" key="5">
    <source>
        <dbReference type="PROSITE" id="PS51007"/>
    </source>
</evidence>
<dbReference type="SUPFAM" id="SSF46626">
    <property type="entry name" value="Cytochrome c"/>
    <property type="match status" value="1"/>
</dbReference>
<evidence type="ECO:0000256" key="3">
    <source>
        <dbReference type="ARBA" id="ARBA00023004"/>
    </source>
</evidence>
<dbReference type="RefSeq" id="WP_379741106.1">
    <property type="nucleotide sequence ID" value="NZ_JBHSGW010000025.1"/>
</dbReference>
<reference evidence="7" key="1">
    <citation type="journal article" date="2019" name="Int. J. Syst. Evol. Microbiol.">
        <title>The Global Catalogue of Microorganisms (GCM) 10K type strain sequencing project: providing services to taxonomists for standard genome sequencing and annotation.</title>
        <authorList>
            <consortium name="The Broad Institute Genomics Platform"/>
            <consortium name="The Broad Institute Genome Sequencing Center for Infectious Disease"/>
            <person name="Wu L."/>
            <person name="Ma J."/>
        </authorList>
    </citation>
    <scope>NUCLEOTIDE SEQUENCE [LARGE SCALE GENOMIC DNA]</scope>
    <source>
        <strain evidence="7">CCUG 50349</strain>
    </source>
</reference>
<dbReference type="PROSITE" id="PS51257">
    <property type="entry name" value="PROKAR_LIPOPROTEIN"/>
    <property type="match status" value="1"/>
</dbReference>
<evidence type="ECO:0000313" key="7">
    <source>
        <dbReference type="Proteomes" id="UP001595885"/>
    </source>
</evidence>
<organism evidence="6 7">
    <name type="scientific">Flavobacterium ponti</name>
    <dbReference type="NCBI Taxonomy" id="665133"/>
    <lineage>
        <taxon>Bacteria</taxon>
        <taxon>Pseudomonadati</taxon>
        <taxon>Bacteroidota</taxon>
        <taxon>Flavobacteriia</taxon>
        <taxon>Flavobacteriales</taxon>
        <taxon>Flavobacteriaceae</taxon>
        <taxon>Flavobacterium</taxon>
    </lineage>
</organism>
<dbReference type="InterPro" id="IPR009056">
    <property type="entry name" value="Cyt_c-like_dom"/>
</dbReference>